<comment type="catalytic activity">
    <reaction evidence="1 10 11">
        <text>D-ribulose 5-phosphate = D-xylulose 5-phosphate</text>
        <dbReference type="Rhea" id="RHEA:13677"/>
        <dbReference type="ChEBI" id="CHEBI:57737"/>
        <dbReference type="ChEBI" id="CHEBI:58121"/>
        <dbReference type="EC" id="5.1.3.1"/>
    </reaction>
</comment>
<feature type="binding site" evidence="10 13">
    <location>
        <position position="175"/>
    </location>
    <ligand>
        <name>a divalent metal cation</name>
        <dbReference type="ChEBI" id="CHEBI:60240"/>
    </ligand>
</feature>
<sequence length="224" mass="24398">MNLPIRIVPSVLAADFSRLGAEVRDVTLAGAEQIHLDVMDGSFVPNISFGASVIKSLRPYSNALFDCHLMTSSFDQYIEEFAHSGCDIINIHAESHIHLHRSLQNIRKLGKQAGVAINPATPLSVLEYILEEVDLIIIMTVNPGFGGQKLIPSMIDKIRQTKILIGDRHISIEVDGGVNAENIGTLAKAGANIFVVGSEIFNNKNKLSYTESIKILKNNVLAAL</sequence>
<dbReference type="InterPro" id="IPR011060">
    <property type="entry name" value="RibuloseP-bd_barrel"/>
</dbReference>
<evidence type="ECO:0000256" key="7">
    <source>
        <dbReference type="ARBA" id="ARBA00013188"/>
    </source>
</evidence>
<keyword evidence="10 11" id="KW-0119">Carbohydrate metabolism</keyword>
<feature type="active site" description="Proton acceptor" evidence="10 12">
    <location>
        <position position="37"/>
    </location>
</feature>
<name>L0ESQ4_LIBCB</name>
<dbReference type="FunFam" id="3.20.20.70:FF:000004">
    <property type="entry name" value="Ribulose-phosphate 3-epimerase"/>
    <property type="match status" value="1"/>
</dbReference>
<dbReference type="HOGENOM" id="CLU_054856_1_0_5"/>
<evidence type="ECO:0000256" key="10">
    <source>
        <dbReference type="HAMAP-Rule" id="MF_02227"/>
    </source>
</evidence>
<dbReference type="GO" id="GO:0019323">
    <property type="term" value="P:pentose catabolic process"/>
    <property type="evidence" value="ECO:0007669"/>
    <property type="project" value="UniProtKB-UniRule"/>
</dbReference>
<feature type="active site" description="Proton donor" evidence="10 12">
    <location>
        <position position="175"/>
    </location>
</feature>
<feature type="binding site" evidence="10 14">
    <location>
        <position position="10"/>
    </location>
    <ligand>
        <name>substrate</name>
    </ligand>
</feature>
<dbReference type="PROSITE" id="PS01085">
    <property type="entry name" value="RIBUL_P_3_EPIMER_1"/>
    <property type="match status" value="1"/>
</dbReference>
<comment type="pathway">
    <text evidence="10">Carbohydrate degradation.</text>
</comment>
<keyword evidence="8 10" id="KW-0479">Metal-binding</keyword>
<reference evidence="15 16" key="1">
    <citation type="journal article" date="2012" name="Stand. Genomic Sci.">
        <title>Complete genome sequence of Liberibacter crescens BT-1.</title>
        <authorList>
            <person name="Leonard M.T."/>
            <person name="Fagen J.R."/>
            <person name="Davis-Richardson A.G."/>
            <person name="Davis M.J."/>
            <person name="Triplett E.W."/>
        </authorList>
    </citation>
    <scope>NUCLEOTIDE SEQUENCE [LARGE SCALE GENOMIC DNA]</scope>
    <source>
        <strain evidence="15 16">BT-1</strain>
    </source>
</reference>
<dbReference type="AlphaFoldDB" id="L0ESQ4"/>
<feature type="binding site" evidence="10 13">
    <location>
        <position position="37"/>
    </location>
    <ligand>
        <name>a divalent metal cation</name>
        <dbReference type="ChEBI" id="CHEBI:60240"/>
    </ligand>
</feature>
<dbReference type="SUPFAM" id="SSF51366">
    <property type="entry name" value="Ribulose-phoshate binding barrel"/>
    <property type="match status" value="1"/>
</dbReference>
<dbReference type="KEGG" id="lcc:B488_05370"/>
<evidence type="ECO:0000256" key="12">
    <source>
        <dbReference type="PIRSR" id="PIRSR001461-1"/>
    </source>
</evidence>
<comment type="cofactor">
    <cofactor evidence="5">
        <name>Fe(2+)</name>
        <dbReference type="ChEBI" id="CHEBI:29033"/>
    </cofactor>
</comment>
<gene>
    <name evidence="10" type="primary">rpe</name>
    <name evidence="15" type="ordered locus">B488_05370</name>
</gene>
<protein>
    <recommendedName>
        <fullName evidence="7 10">Ribulose-phosphate 3-epimerase</fullName>
        <ecNumber evidence="7 10">5.1.3.1</ecNumber>
    </recommendedName>
</protein>
<feature type="binding site" evidence="14">
    <location>
        <position position="177"/>
    </location>
    <ligand>
        <name>substrate</name>
    </ligand>
</feature>
<comment type="similarity">
    <text evidence="6 10 11">Belongs to the ribulose-phosphate 3-epimerase family.</text>
</comment>
<evidence type="ECO:0000256" key="2">
    <source>
        <dbReference type="ARBA" id="ARBA00001936"/>
    </source>
</evidence>
<comment type="cofactor">
    <cofactor evidence="10 13">
        <name>a divalent metal cation</name>
        <dbReference type="ChEBI" id="CHEBI:60240"/>
    </cofactor>
    <text evidence="10 13">Binds 1 divalent metal cation per subunit.</text>
</comment>
<evidence type="ECO:0000256" key="8">
    <source>
        <dbReference type="ARBA" id="ARBA00022723"/>
    </source>
</evidence>
<evidence type="ECO:0000256" key="4">
    <source>
        <dbReference type="ARBA" id="ARBA00001947"/>
    </source>
</evidence>
<keyword evidence="13" id="KW-0862">Zinc</keyword>
<dbReference type="GO" id="GO:0046872">
    <property type="term" value="F:metal ion binding"/>
    <property type="evidence" value="ECO:0007669"/>
    <property type="project" value="UniProtKB-UniRule"/>
</dbReference>
<dbReference type="InterPro" id="IPR013785">
    <property type="entry name" value="Aldolase_TIM"/>
</dbReference>
<dbReference type="EMBL" id="CP003789">
    <property type="protein sequence ID" value="AGA64529.1"/>
    <property type="molecule type" value="Genomic_DNA"/>
</dbReference>
<evidence type="ECO:0000256" key="3">
    <source>
        <dbReference type="ARBA" id="ARBA00001941"/>
    </source>
</evidence>
<evidence type="ECO:0000256" key="13">
    <source>
        <dbReference type="PIRSR" id="PIRSR001461-2"/>
    </source>
</evidence>
<dbReference type="InterPro" id="IPR026019">
    <property type="entry name" value="Ribul_P_3_epim"/>
</dbReference>
<dbReference type="NCBIfam" id="NF004076">
    <property type="entry name" value="PRK05581.1-4"/>
    <property type="match status" value="1"/>
</dbReference>
<evidence type="ECO:0000313" key="16">
    <source>
        <dbReference type="Proteomes" id="UP000010799"/>
    </source>
</evidence>
<feature type="binding site" evidence="10 13">
    <location>
        <position position="68"/>
    </location>
    <ligand>
        <name>a divalent metal cation</name>
        <dbReference type="ChEBI" id="CHEBI:60240"/>
    </ligand>
</feature>
<dbReference type="STRING" id="1215343.B488_05370"/>
<keyword evidence="9 10" id="KW-0413">Isomerase</keyword>
<dbReference type="InterPro" id="IPR000056">
    <property type="entry name" value="Ribul_P_3_epim-like"/>
</dbReference>
<keyword evidence="13" id="KW-0464">Manganese</keyword>
<dbReference type="RefSeq" id="WP_015272956.1">
    <property type="nucleotide sequence ID" value="NC_019907.1"/>
</dbReference>
<evidence type="ECO:0000256" key="6">
    <source>
        <dbReference type="ARBA" id="ARBA00009541"/>
    </source>
</evidence>
<dbReference type="eggNOG" id="COG0036">
    <property type="taxonomic scope" value="Bacteria"/>
</dbReference>
<dbReference type="PATRIC" id="fig|1215343.11.peg.547"/>
<evidence type="ECO:0000256" key="14">
    <source>
        <dbReference type="PIRSR" id="PIRSR001461-3"/>
    </source>
</evidence>
<dbReference type="Gene3D" id="3.20.20.70">
    <property type="entry name" value="Aldolase class I"/>
    <property type="match status" value="1"/>
</dbReference>
<comment type="cofactor">
    <cofactor evidence="3">
        <name>Co(2+)</name>
        <dbReference type="ChEBI" id="CHEBI:48828"/>
    </cofactor>
</comment>
<dbReference type="PANTHER" id="PTHR11749">
    <property type="entry name" value="RIBULOSE-5-PHOSPHATE-3-EPIMERASE"/>
    <property type="match status" value="1"/>
</dbReference>
<organism evidence="15 16">
    <name type="scientific">Liberibacter crescens (strain BT-1)</name>
    <dbReference type="NCBI Taxonomy" id="1215343"/>
    <lineage>
        <taxon>Bacteria</taxon>
        <taxon>Pseudomonadati</taxon>
        <taxon>Pseudomonadota</taxon>
        <taxon>Alphaproteobacteria</taxon>
        <taxon>Hyphomicrobiales</taxon>
        <taxon>Rhizobiaceae</taxon>
        <taxon>Liberibacter</taxon>
    </lineage>
</organism>
<keyword evidence="16" id="KW-1185">Reference proteome</keyword>
<feature type="binding site" evidence="10 14">
    <location>
        <begin position="144"/>
        <end position="147"/>
    </location>
    <ligand>
        <name>substrate</name>
    </ligand>
</feature>
<dbReference type="EC" id="5.1.3.1" evidence="7 10"/>
<comment type="cofactor">
    <cofactor evidence="4">
        <name>Zn(2+)</name>
        <dbReference type="ChEBI" id="CHEBI:29105"/>
    </cofactor>
</comment>
<dbReference type="Proteomes" id="UP000010799">
    <property type="component" value="Chromosome"/>
</dbReference>
<evidence type="ECO:0000256" key="9">
    <source>
        <dbReference type="ARBA" id="ARBA00023235"/>
    </source>
</evidence>
<evidence type="ECO:0000256" key="5">
    <source>
        <dbReference type="ARBA" id="ARBA00001954"/>
    </source>
</evidence>
<feature type="binding site" evidence="10 13">
    <location>
        <position position="35"/>
    </location>
    <ligand>
        <name>a divalent metal cation</name>
        <dbReference type="ChEBI" id="CHEBI:60240"/>
    </ligand>
</feature>
<dbReference type="GO" id="GO:0004750">
    <property type="term" value="F:D-ribulose-phosphate 3-epimerase activity"/>
    <property type="evidence" value="ECO:0007669"/>
    <property type="project" value="UniProtKB-UniRule"/>
</dbReference>
<dbReference type="HAMAP" id="MF_02227">
    <property type="entry name" value="RPE"/>
    <property type="match status" value="1"/>
</dbReference>
<feature type="binding site" evidence="10 14">
    <location>
        <begin position="197"/>
        <end position="198"/>
    </location>
    <ligand>
        <name>substrate</name>
    </ligand>
</feature>
<proteinExistence type="inferred from homology"/>
<feature type="binding site" evidence="10">
    <location>
        <begin position="175"/>
        <end position="177"/>
    </location>
    <ligand>
        <name>substrate</name>
    </ligand>
</feature>
<accession>L0ESQ4</accession>
<evidence type="ECO:0000256" key="1">
    <source>
        <dbReference type="ARBA" id="ARBA00001782"/>
    </source>
</evidence>
<dbReference type="PIRSF" id="PIRSF001461">
    <property type="entry name" value="RPE"/>
    <property type="match status" value="1"/>
</dbReference>
<dbReference type="NCBIfam" id="TIGR01163">
    <property type="entry name" value="rpe"/>
    <property type="match status" value="1"/>
</dbReference>
<dbReference type="Pfam" id="PF00834">
    <property type="entry name" value="Ribul_P_3_epim"/>
    <property type="match status" value="1"/>
</dbReference>
<keyword evidence="13" id="KW-0170">Cobalt</keyword>
<dbReference type="GO" id="GO:0006098">
    <property type="term" value="P:pentose-phosphate shunt"/>
    <property type="evidence" value="ECO:0007669"/>
    <property type="project" value="UniProtKB-UniRule"/>
</dbReference>
<feature type="binding site" evidence="10 14">
    <location>
        <position position="68"/>
    </location>
    <ligand>
        <name>substrate</name>
    </ligand>
</feature>
<comment type="cofactor">
    <cofactor evidence="2">
        <name>Mn(2+)</name>
        <dbReference type="ChEBI" id="CHEBI:29035"/>
    </cofactor>
</comment>
<dbReference type="CDD" id="cd00429">
    <property type="entry name" value="RPE"/>
    <property type="match status" value="1"/>
</dbReference>
<evidence type="ECO:0000256" key="11">
    <source>
        <dbReference type="PIRNR" id="PIRNR001461"/>
    </source>
</evidence>
<evidence type="ECO:0000313" key="15">
    <source>
        <dbReference type="EMBL" id="AGA64529.1"/>
    </source>
</evidence>
<comment type="function">
    <text evidence="10">Catalyzes the reversible epimerization of D-ribulose 5-phosphate to D-xylulose 5-phosphate.</text>
</comment>
<dbReference type="GO" id="GO:0005737">
    <property type="term" value="C:cytoplasm"/>
    <property type="evidence" value="ECO:0007669"/>
    <property type="project" value="UniProtKB-ARBA"/>
</dbReference>